<dbReference type="Pfam" id="PF13155">
    <property type="entry name" value="Toprim_2"/>
    <property type="match status" value="1"/>
</dbReference>
<dbReference type="InterPro" id="IPR006295">
    <property type="entry name" value="DNA_primase_DnaG"/>
</dbReference>
<dbReference type="InterPro" id="IPR002694">
    <property type="entry name" value="Znf_CHC2"/>
</dbReference>
<comment type="catalytic activity">
    <reaction evidence="12">
        <text>ssDNA + n NTP = ssDNA/pppN(pN)n-1 hybrid + (n-1) diphosphate.</text>
        <dbReference type="EC" id="2.7.7.101"/>
    </reaction>
</comment>
<dbReference type="eggNOG" id="COG0358">
    <property type="taxonomic scope" value="Bacteria"/>
</dbReference>
<dbReference type="PIRSF" id="PIRSF002811">
    <property type="entry name" value="DnaG"/>
    <property type="match status" value="1"/>
</dbReference>
<dbReference type="GO" id="GO:0003899">
    <property type="term" value="F:DNA-directed RNA polymerase activity"/>
    <property type="evidence" value="ECO:0007669"/>
    <property type="project" value="UniProtKB-UniRule"/>
</dbReference>
<dbReference type="AlphaFoldDB" id="E0NLJ4"/>
<evidence type="ECO:0000256" key="3">
    <source>
        <dbReference type="ARBA" id="ARBA00022679"/>
    </source>
</evidence>
<dbReference type="GO" id="GO:0005737">
    <property type="term" value="C:cytoplasm"/>
    <property type="evidence" value="ECO:0007669"/>
    <property type="project" value="TreeGrafter"/>
</dbReference>
<dbReference type="InterPro" id="IPR013264">
    <property type="entry name" value="DNAG_N"/>
</dbReference>
<dbReference type="Gene3D" id="3.40.1360.10">
    <property type="match status" value="1"/>
</dbReference>
<sequence>MRIDDRVLDEIRQKSSIVDVISEYVDLKKKGSNYMGLCPFHSEKTPSFSVSESKQIFKCFGCSAGGDVITFIMKIEHLSFIEAVKFLAEKYNIELSEEKVDKKKLDKITRCYEANVLAAKFYMQNLKNNKMALEYLERREIGPEVITAYGLGFAEDSWNNLLNYMKSNGYNEEELVEYNLVSKSQNGKYFDRFRNRIMFPIIDLRRRVIAFGGRVMDDSMPKYLNSTDTVVFHKGRNLYNQNIVKNLDRSRIILVEGYMDVISLYKSGIKYSVASLGTALTPEQAELVKKFGKDVYICYDGDEAGIRATKRAIGILRSVGVNPKIIRLPEGLDPDEYLKKYGAFNFEVTLSEATNYFEYLIEDLKKNFDISTTDGMTGFLVESAKLVATIKNPIERDLEIDRLSKDYKVTRSAIINYINRNKQNYEDKRERNREYNLKNSRQTTKPVAKNIQNGFKKSKYQLMAYAAADENYIKIIKKYLNLEEYLEKNEVEVIKSLEEAYEKSAKDPLEDLKESGKITETSYRIIKEIEVSHEYPDKIIEELAKTIIKSKLQEDLKSNLSKLEKLDRNEPNYKEKLKELSEIIIDLNQKLKGEMKND</sequence>
<keyword evidence="15" id="KW-0175">Coiled coil</keyword>
<evidence type="ECO:0000256" key="15">
    <source>
        <dbReference type="SAM" id="Coils"/>
    </source>
</evidence>
<dbReference type="PANTHER" id="PTHR30313">
    <property type="entry name" value="DNA PRIMASE"/>
    <property type="match status" value="1"/>
</dbReference>
<dbReference type="NCBIfam" id="TIGR01391">
    <property type="entry name" value="dnaG"/>
    <property type="match status" value="1"/>
</dbReference>
<dbReference type="InterPro" id="IPR050219">
    <property type="entry name" value="DnaG_primase"/>
</dbReference>
<evidence type="ECO:0000256" key="11">
    <source>
        <dbReference type="ARBA" id="ARBA00023163"/>
    </source>
</evidence>
<proteinExistence type="inferred from homology"/>
<feature type="coiled-coil region" evidence="15">
    <location>
        <begin position="549"/>
        <end position="597"/>
    </location>
</feature>
<dbReference type="CDD" id="cd03364">
    <property type="entry name" value="TOPRIM_DnaG_primases"/>
    <property type="match status" value="1"/>
</dbReference>
<dbReference type="Pfam" id="PF08275">
    <property type="entry name" value="DNAG_N"/>
    <property type="match status" value="1"/>
</dbReference>
<dbReference type="STRING" id="862517.HMPREF9225_1033"/>
<evidence type="ECO:0000256" key="2">
    <source>
        <dbReference type="ARBA" id="ARBA00022515"/>
    </source>
</evidence>
<evidence type="ECO:0000256" key="12">
    <source>
        <dbReference type="HAMAP-Rule" id="MF_00974"/>
    </source>
</evidence>
<keyword evidence="9" id="KW-0460">Magnesium</keyword>
<evidence type="ECO:0000256" key="7">
    <source>
        <dbReference type="ARBA" id="ARBA00022771"/>
    </source>
</evidence>
<dbReference type="FunFam" id="3.90.580.10:FF:000001">
    <property type="entry name" value="DNA primase"/>
    <property type="match status" value="1"/>
</dbReference>
<evidence type="ECO:0000256" key="8">
    <source>
        <dbReference type="ARBA" id="ARBA00022833"/>
    </source>
</evidence>
<dbReference type="FunFam" id="3.90.980.10:FF:000001">
    <property type="entry name" value="DNA primase"/>
    <property type="match status" value="1"/>
</dbReference>
<organism evidence="17 18">
    <name type="scientific">Peptoniphilus duerdenii ATCC BAA-1640</name>
    <dbReference type="NCBI Taxonomy" id="862517"/>
    <lineage>
        <taxon>Bacteria</taxon>
        <taxon>Bacillati</taxon>
        <taxon>Bacillota</taxon>
        <taxon>Tissierellia</taxon>
        <taxon>Tissierellales</taxon>
        <taxon>Peptoniphilaceae</taxon>
        <taxon>Peptoniphilus</taxon>
    </lineage>
</organism>
<evidence type="ECO:0000313" key="18">
    <source>
        <dbReference type="Proteomes" id="UP000003280"/>
    </source>
</evidence>
<keyword evidence="3 12" id="KW-0808">Transferase</keyword>
<comment type="domain">
    <text evidence="12">Contains an N-terminal zinc-binding domain, a central core domain that contains the primase activity, and a C-terminal DnaB-binding domain.</text>
</comment>
<dbReference type="InterPro" id="IPR030846">
    <property type="entry name" value="DnaG_bac"/>
</dbReference>
<gene>
    <name evidence="12 17" type="primary">dnaG</name>
    <name evidence="17" type="ORF">HMPREF9225_1033</name>
</gene>
<dbReference type="GO" id="GO:0000428">
    <property type="term" value="C:DNA-directed RNA polymerase complex"/>
    <property type="evidence" value="ECO:0007669"/>
    <property type="project" value="UniProtKB-KW"/>
</dbReference>
<accession>E0NLJ4</accession>
<dbReference type="SMART" id="SM00400">
    <property type="entry name" value="ZnF_CHCC"/>
    <property type="match status" value="1"/>
</dbReference>
<protein>
    <recommendedName>
        <fullName evidence="12 13">DNA primase</fullName>
        <ecNumber evidence="12">2.7.7.101</ecNumber>
    </recommendedName>
</protein>
<evidence type="ECO:0000256" key="6">
    <source>
        <dbReference type="ARBA" id="ARBA00022723"/>
    </source>
</evidence>
<dbReference type="InterPro" id="IPR037068">
    <property type="entry name" value="DNA_primase_core_N_sf"/>
</dbReference>
<comment type="caution">
    <text evidence="17">The sequence shown here is derived from an EMBL/GenBank/DDBJ whole genome shotgun (WGS) entry which is preliminary data.</text>
</comment>
<keyword evidence="2 12" id="KW-0639">Primosome</keyword>
<keyword evidence="18" id="KW-1185">Reference proteome</keyword>
<dbReference type="PANTHER" id="PTHR30313:SF2">
    <property type="entry name" value="DNA PRIMASE"/>
    <property type="match status" value="1"/>
</dbReference>
<dbReference type="GO" id="GO:0008270">
    <property type="term" value="F:zinc ion binding"/>
    <property type="evidence" value="ECO:0007669"/>
    <property type="project" value="UniProtKB-UniRule"/>
</dbReference>
<feature type="zinc finger region" description="CHC2-type" evidence="12 14">
    <location>
        <begin position="38"/>
        <end position="62"/>
    </location>
</feature>
<keyword evidence="1 12" id="KW-0240">DNA-directed RNA polymerase</keyword>
<evidence type="ECO:0000313" key="17">
    <source>
        <dbReference type="EMBL" id="EFM25384.1"/>
    </source>
</evidence>
<comment type="cofactor">
    <cofactor evidence="12 13 14">
        <name>Zn(2+)</name>
        <dbReference type="ChEBI" id="CHEBI:29105"/>
    </cofactor>
    <text evidence="12 13 14">Binds 1 zinc ion per monomer.</text>
</comment>
<keyword evidence="10 12" id="KW-0238">DNA-binding</keyword>
<dbReference type="SUPFAM" id="SSF56731">
    <property type="entry name" value="DNA primase core"/>
    <property type="match status" value="1"/>
</dbReference>
<evidence type="ECO:0000256" key="13">
    <source>
        <dbReference type="PIRNR" id="PIRNR002811"/>
    </source>
</evidence>
<dbReference type="Pfam" id="PF01807">
    <property type="entry name" value="Zn_ribbon_DnaG"/>
    <property type="match status" value="1"/>
</dbReference>
<feature type="domain" description="Toprim" evidence="16">
    <location>
        <begin position="250"/>
        <end position="331"/>
    </location>
</feature>
<comment type="function">
    <text evidence="12 13">RNA polymerase that catalyzes the synthesis of short RNA molecules used as primers for DNA polymerase during DNA replication.</text>
</comment>
<dbReference type="SMART" id="SM00493">
    <property type="entry name" value="TOPRIM"/>
    <property type="match status" value="1"/>
</dbReference>
<reference evidence="17 18" key="1">
    <citation type="submission" date="2010-07" db="EMBL/GenBank/DDBJ databases">
        <authorList>
            <person name="Muzny D."/>
            <person name="Qin X."/>
            <person name="Deng J."/>
            <person name="Jiang H."/>
            <person name="Liu Y."/>
            <person name="Qu J."/>
            <person name="Song X.-Z."/>
            <person name="Zhang L."/>
            <person name="Thornton R."/>
            <person name="Coyle M."/>
            <person name="Francisco L."/>
            <person name="Jackson L."/>
            <person name="Javaid M."/>
            <person name="Korchina V."/>
            <person name="Kovar C."/>
            <person name="Mata R."/>
            <person name="Mathew T."/>
            <person name="Ngo R."/>
            <person name="Nguyen L."/>
            <person name="Nguyen N."/>
            <person name="Okwuonu G."/>
            <person name="Ongeri F."/>
            <person name="Pham C."/>
            <person name="Simmons D."/>
            <person name="Wilczek-Boney K."/>
            <person name="Hale W."/>
            <person name="Jakkamsetti A."/>
            <person name="Pham P."/>
            <person name="Ruth R."/>
            <person name="San Lucas F."/>
            <person name="Warren J."/>
            <person name="Zhang J."/>
            <person name="Zhao Z."/>
            <person name="Zhou C."/>
            <person name="Zhu D."/>
            <person name="Lee S."/>
            <person name="Bess C."/>
            <person name="Blankenburg K."/>
            <person name="Forbes L."/>
            <person name="Fu Q."/>
            <person name="Gubbala S."/>
            <person name="Hirani K."/>
            <person name="Jayaseelan J.C."/>
            <person name="Lara F."/>
            <person name="Munidasa M."/>
            <person name="Palculict T."/>
            <person name="Patil S."/>
            <person name="Pu L.-L."/>
            <person name="Saada N."/>
            <person name="Tang L."/>
            <person name="Weissenberger G."/>
            <person name="Zhu Y."/>
            <person name="Hemphill L."/>
            <person name="Shang Y."/>
            <person name="Youmans B."/>
            <person name="Ayvaz T."/>
            <person name="Ross M."/>
            <person name="Santibanez J."/>
            <person name="Aqrawi P."/>
            <person name="Gross S."/>
            <person name="Joshi V."/>
            <person name="Fowler G."/>
            <person name="Nazareth L."/>
            <person name="Reid J."/>
            <person name="Worley K."/>
            <person name="Petrosino J."/>
            <person name="Highlander S."/>
            <person name="Gibbs R."/>
        </authorList>
    </citation>
    <scope>NUCLEOTIDE SEQUENCE [LARGE SCALE GENOMIC DNA]</scope>
    <source>
        <strain evidence="17 18">ATCC BAA-1640</strain>
    </source>
</reference>
<comment type="subunit">
    <text evidence="12">Monomer. Interacts with DnaB.</text>
</comment>
<evidence type="ECO:0000256" key="10">
    <source>
        <dbReference type="ARBA" id="ARBA00023125"/>
    </source>
</evidence>
<evidence type="ECO:0000256" key="4">
    <source>
        <dbReference type="ARBA" id="ARBA00022695"/>
    </source>
</evidence>
<keyword evidence="11 12" id="KW-0804">Transcription</keyword>
<dbReference type="Gene3D" id="3.90.980.10">
    <property type="entry name" value="DNA primase, catalytic core, N-terminal domain"/>
    <property type="match status" value="1"/>
</dbReference>
<dbReference type="GO" id="GO:1990077">
    <property type="term" value="C:primosome complex"/>
    <property type="evidence" value="ECO:0007669"/>
    <property type="project" value="UniProtKB-KW"/>
</dbReference>
<dbReference type="HAMAP" id="MF_00974">
    <property type="entry name" value="DNA_primase_DnaG"/>
    <property type="match status" value="1"/>
</dbReference>
<dbReference type="HOGENOM" id="CLU_013501_3_3_9"/>
<comment type="similarity">
    <text evidence="12 13">Belongs to the DnaG primase family.</text>
</comment>
<dbReference type="GO" id="GO:0003677">
    <property type="term" value="F:DNA binding"/>
    <property type="evidence" value="ECO:0007669"/>
    <property type="project" value="UniProtKB-KW"/>
</dbReference>
<dbReference type="EMBL" id="AEEH01000039">
    <property type="protein sequence ID" value="EFM25384.1"/>
    <property type="molecule type" value="Genomic_DNA"/>
</dbReference>
<dbReference type="InterPro" id="IPR036977">
    <property type="entry name" value="DNA_primase_Znf_CHC2"/>
</dbReference>
<keyword evidence="8 12" id="KW-0862">Zinc</keyword>
<dbReference type="PROSITE" id="PS50880">
    <property type="entry name" value="TOPRIM"/>
    <property type="match status" value="1"/>
</dbReference>
<name>E0NLJ4_9FIRM</name>
<evidence type="ECO:0000256" key="1">
    <source>
        <dbReference type="ARBA" id="ARBA00022478"/>
    </source>
</evidence>
<dbReference type="Pfam" id="PF10410">
    <property type="entry name" value="DnaB_bind"/>
    <property type="match status" value="1"/>
</dbReference>
<dbReference type="InterPro" id="IPR034151">
    <property type="entry name" value="TOPRIM_DnaG_bac"/>
</dbReference>
<keyword evidence="5 12" id="KW-0235">DNA replication</keyword>
<dbReference type="GO" id="GO:0006269">
    <property type="term" value="P:DNA replication, synthesis of primer"/>
    <property type="evidence" value="ECO:0007669"/>
    <property type="project" value="UniProtKB-UniRule"/>
</dbReference>
<evidence type="ECO:0000256" key="14">
    <source>
        <dbReference type="PIRSR" id="PIRSR002811-1"/>
    </source>
</evidence>
<evidence type="ECO:0000256" key="5">
    <source>
        <dbReference type="ARBA" id="ARBA00022705"/>
    </source>
</evidence>
<keyword evidence="4 12" id="KW-0548">Nucleotidyltransferase</keyword>
<dbReference type="RefSeq" id="WP_008901847.1">
    <property type="nucleotide sequence ID" value="NZ_GL397071.1"/>
</dbReference>
<keyword evidence="6 12" id="KW-0479">Metal-binding</keyword>
<dbReference type="SUPFAM" id="SSF57783">
    <property type="entry name" value="Zinc beta-ribbon"/>
    <property type="match status" value="1"/>
</dbReference>
<dbReference type="EC" id="2.7.7.101" evidence="12"/>
<dbReference type="Gene3D" id="3.90.580.10">
    <property type="entry name" value="Zinc finger, CHC2-type domain"/>
    <property type="match status" value="1"/>
</dbReference>
<dbReference type="InterPro" id="IPR019475">
    <property type="entry name" value="DNA_primase_DnaB-bd"/>
</dbReference>
<keyword evidence="7 12" id="KW-0863">Zinc-finger</keyword>
<evidence type="ECO:0000259" key="16">
    <source>
        <dbReference type="PROSITE" id="PS50880"/>
    </source>
</evidence>
<evidence type="ECO:0000256" key="9">
    <source>
        <dbReference type="ARBA" id="ARBA00022842"/>
    </source>
</evidence>
<dbReference type="Proteomes" id="UP000003280">
    <property type="component" value="Unassembled WGS sequence"/>
</dbReference>
<dbReference type="InterPro" id="IPR006171">
    <property type="entry name" value="TOPRIM_dom"/>
</dbReference>